<gene>
    <name evidence="2" type="ORF">FA13DRAFT_1813471</name>
</gene>
<proteinExistence type="predicted"/>
<dbReference type="InterPro" id="IPR032675">
    <property type="entry name" value="LRR_dom_sf"/>
</dbReference>
<dbReference type="Gene3D" id="1.20.1280.50">
    <property type="match status" value="1"/>
</dbReference>
<accession>A0A4Y7TD10</accession>
<dbReference type="Proteomes" id="UP000298030">
    <property type="component" value="Unassembled WGS sequence"/>
</dbReference>
<dbReference type="EMBL" id="QPFP01000016">
    <property type="protein sequence ID" value="TEB32057.1"/>
    <property type="molecule type" value="Genomic_DNA"/>
</dbReference>
<reference evidence="2 3" key="1">
    <citation type="journal article" date="2019" name="Nat. Ecol. Evol.">
        <title>Megaphylogeny resolves global patterns of mushroom evolution.</title>
        <authorList>
            <person name="Varga T."/>
            <person name="Krizsan K."/>
            <person name="Foldi C."/>
            <person name="Dima B."/>
            <person name="Sanchez-Garcia M."/>
            <person name="Sanchez-Ramirez S."/>
            <person name="Szollosi G.J."/>
            <person name="Szarkandi J.G."/>
            <person name="Papp V."/>
            <person name="Albert L."/>
            <person name="Andreopoulos W."/>
            <person name="Angelini C."/>
            <person name="Antonin V."/>
            <person name="Barry K.W."/>
            <person name="Bougher N.L."/>
            <person name="Buchanan P."/>
            <person name="Buyck B."/>
            <person name="Bense V."/>
            <person name="Catcheside P."/>
            <person name="Chovatia M."/>
            <person name="Cooper J."/>
            <person name="Damon W."/>
            <person name="Desjardin D."/>
            <person name="Finy P."/>
            <person name="Geml J."/>
            <person name="Haridas S."/>
            <person name="Hughes K."/>
            <person name="Justo A."/>
            <person name="Karasinski D."/>
            <person name="Kautmanova I."/>
            <person name="Kiss B."/>
            <person name="Kocsube S."/>
            <person name="Kotiranta H."/>
            <person name="LaButti K.M."/>
            <person name="Lechner B.E."/>
            <person name="Liimatainen K."/>
            <person name="Lipzen A."/>
            <person name="Lukacs Z."/>
            <person name="Mihaltcheva S."/>
            <person name="Morgado L.N."/>
            <person name="Niskanen T."/>
            <person name="Noordeloos M.E."/>
            <person name="Ohm R.A."/>
            <person name="Ortiz-Santana B."/>
            <person name="Ovrebo C."/>
            <person name="Racz N."/>
            <person name="Riley R."/>
            <person name="Savchenko A."/>
            <person name="Shiryaev A."/>
            <person name="Soop K."/>
            <person name="Spirin V."/>
            <person name="Szebenyi C."/>
            <person name="Tomsovsky M."/>
            <person name="Tulloss R.E."/>
            <person name="Uehling J."/>
            <person name="Grigoriev I.V."/>
            <person name="Vagvolgyi C."/>
            <person name="Papp T."/>
            <person name="Martin F.M."/>
            <person name="Miettinen O."/>
            <person name="Hibbett D.S."/>
            <person name="Nagy L.G."/>
        </authorList>
    </citation>
    <scope>NUCLEOTIDE SEQUENCE [LARGE SCALE GENOMIC DNA]</scope>
    <source>
        <strain evidence="2 3">FP101781</strain>
    </source>
</reference>
<evidence type="ECO:0000313" key="2">
    <source>
        <dbReference type="EMBL" id="TEB32057.1"/>
    </source>
</evidence>
<comment type="caution">
    <text evidence="2">The sequence shown here is derived from an EMBL/GenBank/DDBJ whole genome shotgun (WGS) entry which is preliminary data.</text>
</comment>
<sequence>MERDSPFFEHRHTNYVPTPPEIEQLKEIIAQREVVVDEIDAKLEDLDRLRKELEAAKKIHTEYISWHRDLTTVPRRLPSDILSAVFTTLLSLFPPHSSPHPAVTISHVCHAWRSLALELPLLWTQIDISTPQTMSQTPDWEDVWVRWLRARRDQAFCFAERAKTCPLEVSLRAYDPDDAVCTLLSETDSAESLFDPIVEALEHCCNKEWRSIRLHLRLNQSTPLSFIFACILIAIPRNTPATLALDIACSNGAPLSDVTWAAIGGKLDIRRGGFGPSLTAKMTQADFNRIDANWASLTTLAIGPPDDRTKLTGPHALNVLSSTPNLANLSIEFSIAAAFERGIPTRLVQLPRLKSLSIIAILPRKGFSSALVLPSLTHLYAEKIRYCVPPEDETRSAVLDLVQRYGKQLVDVGLHYQCFTQSALISTLGHCPNVDVLRLTTDDDAINPYTLLEQGSTVNIEPAAILEPILSKFVPHIGTSPVAPGEEYFCPRLKGLTFGVCKLTDKVRDDILLLIQERRIVNSKSGLITGLQHLTVGFDEASGVDELHGELERRGLDPRGLKFKVRDRVTRTITTSFEAL</sequence>
<evidence type="ECO:0000313" key="3">
    <source>
        <dbReference type="Proteomes" id="UP000298030"/>
    </source>
</evidence>
<dbReference type="AlphaFoldDB" id="A0A4Y7TD10"/>
<feature type="coiled-coil region" evidence="1">
    <location>
        <begin position="32"/>
        <end position="59"/>
    </location>
</feature>
<dbReference type="InterPro" id="IPR036047">
    <property type="entry name" value="F-box-like_dom_sf"/>
</dbReference>
<evidence type="ECO:0000256" key="1">
    <source>
        <dbReference type="SAM" id="Coils"/>
    </source>
</evidence>
<organism evidence="2 3">
    <name type="scientific">Coprinellus micaceus</name>
    <name type="common">Glistening ink-cap mushroom</name>
    <name type="synonym">Coprinus micaceus</name>
    <dbReference type="NCBI Taxonomy" id="71717"/>
    <lineage>
        <taxon>Eukaryota</taxon>
        <taxon>Fungi</taxon>
        <taxon>Dikarya</taxon>
        <taxon>Basidiomycota</taxon>
        <taxon>Agaricomycotina</taxon>
        <taxon>Agaricomycetes</taxon>
        <taxon>Agaricomycetidae</taxon>
        <taxon>Agaricales</taxon>
        <taxon>Agaricineae</taxon>
        <taxon>Psathyrellaceae</taxon>
        <taxon>Coprinellus</taxon>
    </lineage>
</organism>
<dbReference type="OrthoDB" id="3365698at2759"/>
<dbReference type="Gene3D" id="3.80.10.10">
    <property type="entry name" value="Ribonuclease Inhibitor"/>
    <property type="match status" value="1"/>
</dbReference>
<keyword evidence="3" id="KW-1185">Reference proteome</keyword>
<keyword evidence="1" id="KW-0175">Coiled coil</keyword>
<protein>
    <submittedName>
        <fullName evidence="2">Uncharacterized protein</fullName>
    </submittedName>
</protein>
<name>A0A4Y7TD10_COPMI</name>
<dbReference type="SUPFAM" id="SSF81383">
    <property type="entry name" value="F-box domain"/>
    <property type="match status" value="1"/>
</dbReference>